<feature type="transmembrane region" description="Helical" evidence="9">
    <location>
        <begin position="88"/>
        <end position="111"/>
    </location>
</feature>
<keyword evidence="4 9" id="KW-0812">Transmembrane</keyword>
<evidence type="ECO:0000256" key="9">
    <source>
        <dbReference type="RuleBase" id="RU365028"/>
    </source>
</evidence>
<dbReference type="InterPro" id="IPR004798">
    <property type="entry name" value="CAX-like"/>
</dbReference>
<reference evidence="11 12" key="1">
    <citation type="submission" date="2016-11" db="EMBL/GenBank/DDBJ databases">
        <authorList>
            <person name="Jaros S."/>
            <person name="Januszkiewicz K."/>
            <person name="Wedrychowicz H."/>
        </authorList>
    </citation>
    <scope>NUCLEOTIDE SEQUENCE [LARGE SCALE GENOMIC DNA]</scope>
    <source>
        <strain evidence="11 12">DSM 8605</strain>
    </source>
</reference>
<evidence type="ECO:0000313" key="12">
    <source>
        <dbReference type="Proteomes" id="UP000184447"/>
    </source>
</evidence>
<evidence type="ECO:0000256" key="7">
    <source>
        <dbReference type="ARBA" id="ARBA00023065"/>
    </source>
</evidence>
<evidence type="ECO:0000256" key="4">
    <source>
        <dbReference type="ARBA" id="ARBA00022692"/>
    </source>
</evidence>
<keyword evidence="3 9" id="KW-0109">Calcium transport</keyword>
<sequence length="353" mass="39573">MKKYLLYIISILVVLFFSCNNYLISVIVFSIFIIPIAAVLGRGTSEIAEYIGEKLSGLLASTTGNMPELMMGIWAIKFGMLDLVKSSMIGSIICNLLLVLGIAIFGGGIKFKEQSFNKLIARTNFNMLFLAIVAFIVMAYMNNYSSLDYQNLCALSLKISVVLIVIYVMGLIFSLYTHRNLFGVSENNEEIATKLLGKKELKKRNIIIFNIIVCSLILFFISEKLTYNIKQLIQVYNLSEEFIGIILIPILGNVGENFSAIMCAYQNKINLSIEIAIGSSIQIALFVTPLLIIFAFFTGTNMSLVFNNFQIIMSLIALAISYYVFQDGKTYWLEGAILLSVYIILTMAYYYLA</sequence>
<dbReference type="RefSeq" id="WP_073337033.1">
    <property type="nucleotide sequence ID" value="NZ_FQXM01000003.1"/>
</dbReference>
<dbReference type="InterPro" id="IPR004713">
    <property type="entry name" value="CaH_exchang"/>
</dbReference>
<dbReference type="GO" id="GO:0006874">
    <property type="term" value="P:intracellular calcium ion homeostasis"/>
    <property type="evidence" value="ECO:0007669"/>
    <property type="project" value="TreeGrafter"/>
</dbReference>
<evidence type="ECO:0000313" key="11">
    <source>
        <dbReference type="EMBL" id="SHH29154.1"/>
    </source>
</evidence>
<keyword evidence="8 9" id="KW-0472">Membrane</keyword>
<keyword evidence="7 9" id="KW-0406">Ion transport</keyword>
<feature type="transmembrane region" description="Helical" evidence="9">
    <location>
        <begin position="6"/>
        <end position="34"/>
    </location>
</feature>
<name>A0A1M5RS98_9CLOT</name>
<evidence type="ECO:0000256" key="8">
    <source>
        <dbReference type="ARBA" id="ARBA00023136"/>
    </source>
</evidence>
<dbReference type="InterPro" id="IPR004837">
    <property type="entry name" value="NaCa_Exmemb"/>
</dbReference>
<dbReference type="InterPro" id="IPR044880">
    <property type="entry name" value="NCX_ion-bd_dom_sf"/>
</dbReference>
<keyword evidence="6 9" id="KW-1133">Transmembrane helix</keyword>
<dbReference type="Pfam" id="PF01699">
    <property type="entry name" value="Na_Ca_ex"/>
    <property type="match status" value="2"/>
</dbReference>
<feature type="transmembrane region" description="Helical" evidence="9">
    <location>
        <begin position="332"/>
        <end position="352"/>
    </location>
</feature>
<feature type="domain" description="Sodium/calcium exchanger membrane region" evidence="10">
    <location>
        <begin position="23"/>
        <end position="175"/>
    </location>
</feature>
<dbReference type="STRING" id="1121316.SAMN02745207_00694"/>
<feature type="transmembrane region" description="Helical" evidence="9">
    <location>
        <begin position="206"/>
        <end position="222"/>
    </location>
</feature>
<evidence type="ECO:0000256" key="1">
    <source>
        <dbReference type="ARBA" id="ARBA00004127"/>
    </source>
</evidence>
<feature type="transmembrane region" description="Helical" evidence="9">
    <location>
        <begin position="55"/>
        <end position="76"/>
    </location>
</feature>
<dbReference type="GO" id="GO:0012505">
    <property type="term" value="C:endomembrane system"/>
    <property type="evidence" value="ECO:0007669"/>
    <property type="project" value="UniProtKB-SubCell"/>
</dbReference>
<dbReference type="GO" id="GO:0016020">
    <property type="term" value="C:membrane"/>
    <property type="evidence" value="ECO:0007669"/>
    <property type="project" value="InterPro"/>
</dbReference>
<dbReference type="EMBL" id="FQXM01000003">
    <property type="protein sequence ID" value="SHH29154.1"/>
    <property type="molecule type" value="Genomic_DNA"/>
</dbReference>
<evidence type="ECO:0000256" key="5">
    <source>
        <dbReference type="ARBA" id="ARBA00022837"/>
    </source>
</evidence>
<keyword evidence="12" id="KW-1185">Reference proteome</keyword>
<dbReference type="AlphaFoldDB" id="A0A1M5RS98"/>
<protein>
    <recommendedName>
        <fullName evidence="9">Ca(2+)/H(+) antiporter</fullName>
    </recommendedName>
</protein>
<feature type="transmembrane region" description="Helical" evidence="9">
    <location>
        <begin position="123"/>
        <end position="142"/>
    </location>
</feature>
<comment type="similarity">
    <text evidence="9">Belongs to the Ca(2+):cation antiporter (CaCA) (TC 2.A.19) family.</text>
</comment>
<dbReference type="PANTHER" id="PTHR31503">
    <property type="entry name" value="VACUOLAR CALCIUM ION TRANSPORTER"/>
    <property type="match status" value="1"/>
</dbReference>
<dbReference type="OrthoDB" id="9776105at2"/>
<keyword evidence="9" id="KW-0050">Antiport</keyword>
<keyword evidence="2 9" id="KW-0813">Transport</keyword>
<proteinExistence type="inferred from homology"/>
<dbReference type="NCBIfam" id="TIGR00378">
    <property type="entry name" value="cax"/>
    <property type="match status" value="1"/>
</dbReference>
<dbReference type="Proteomes" id="UP000184447">
    <property type="component" value="Unassembled WGS sequence"/>
</dbReference>
<feature type="transmembrane region" description="Helical" evidence="9">
    <location>
        <begin position="275"/>
        <end position="298"/>
    </location>
</feature>
<keyword evidence="5 9" id="KW-0106">Calcium</keyword>
<evidence type="ECO:0000256" key="3">
    <source>
        <dbReference type="ARBA" id="ARBA00022568"/>
    </source>
</evidence>
<evidence type="ECO:0000256" key="2">
    <source>
        <dbReference type="ARBA" id="ARBA00022448"/>
    </source>
</evidence>
<feature type="transmembrane region" description="Helical" evidence="9">
    <location>
        <begin position="154"/>
        <end position="176"/>
    </location>
</feature>
<feature type="domain" description="Sodium/calcium exchanger membrane region" evidence="10">
    <location>
        <begin position="210"/>
        <end position="347"/>
    </location>
</feature>
<evidence type="ECO:0000256" key="6">
    <source>
        <dbReference type="ARBA" id="ARBA00022989"/>
    </source>
</evidence>
<dbReference type="GO" id="GO:0015369">
    <property type="term" value="F:calcium:proton antiporter activity"/>
    <property type="evidence" value="ECO:0007669"/>
    <property type="project" value="UniProtKB-UniRule"/>
</dbReference>
<dbReference type="Gene3D" id="1.20.1420.30">
    <property type="entry name" value="NCX, central ion-binding region"/>
    <property type="match status" value="1"/>
</dbReference>
<dbReference type="PANTHER" id="PTHR31503:SF22">
    <property type="entry name" value="VACUOLAR CALCIUM ION TRANSPORTER"/>
    <property type="match status" value="1"/>
</dbReference>
<gene>
    <name evidence="11" type="ORF">SAMN02745207_00694</name>
</gene>
<accession>A0A1M5RS98</accession>
<comment type="subcellular location">
    <subcellularLocation>
        <location evidence="1">Endomembrane system</location>
        <topology evidence="1">Multi-pass membrane protein</topology>
    </subcellularLocation>
</comment>
<evidence type="ECO:0000259" key="10">
    <source>
        <dbReference type="Pfam" id="PF01699"/>
    </source>
</evidence>
<feature type="transmembrane region" description="Helical" evidence="9">
    <location>
        <begin position="242"/>
        <end position="263"/>
    </location>
</feature>
<dbReference type="PROSITE" id="PS51257">
    <property type="entry name" value="PROKAR_LIPOPROTEIN"/>
    <property type="match status" value="1"/>
</dbReference>
<feature type="transmembrane region" description="Helical" evidence="9">
    <location>
        <begin position="304"/>
        <end position="325"/>
    </location>
</feature>
<organism evidence="11 12">
    <name type="scientific">Clostridium grantii DSM 8605</name>
    <dbReference type="NCBI Taxonomy" id="1121316"/>
    <lineage>
        <taxon>Bacteria</taxon>
        <taxon>Bacillati</taxon>
        <taxon>Bacillota</taxon>
        <taxon>Clostridia</taxon>
        <taxon>Eubacteriales</taxon>
        <taxon>Clostridiaceae</taxon>
        <taxon>Clostridium</taxon>
    </lineage>
</organism>
<comment type="function">
    <text evidence="9">Ca(+)/H(+) antiporter that extrudes calcium in exchange for external protons.</text>
</comment>
<comment type="caution">
    <text evidence="9">Lacks conserved residue(s) required for the propagation of feature annotation.</text>
</comment>